<feature type="domain" description="UvrD-like helicase C-terminal" evidence="3">
    <location>
        <begin position="644"/>
        <end position="689"/>
    </location>
</feature>
<dbReference type="EMBL" id="LANI01000020">
    <property type="protein sequence ID" value="KKJ76240.1"/>
    <property type="molecule type" value="Genomic_DNA"/>
</dbReference>
<evidence type="ECO:0000259" key="3">
    <source>
        <dbReference type="Pfam" id="PF13538"/>
    </source>
</evidence>
<gene>
    <name evidence="4" type="ORF">WH95_13510</name>
</gene>
<dbReference type="GO" id="GO:0017116">
    <property type="term" value="F:single-stranded DNA helicase activity"/>
    <property type="evidence" value="ECO:0007669"/>
    <property type="project" value="TreeGrafter"/>
</dbReference>
<dbReference type="Pfam" id="PF13604">
    <property type="entry name" value="AAA_30"/>
    <property type="match status" value="1"/>
</dbReference>
<keyword evidence="1" id="KW-0547">Nucleotide-binding</keyword>
<dbReference type="RefSeq" id="WP_046508185.1">
    <property type="nucleotide sequence ID" value="NZ_LANI01000020.1"/>
</dbReference>
<dbReference type="InterPro" id="IPR027417">
    <property type="entry name" value="P-loop_NTPase"/>
</dbReference>
<dbReference type="CDD" id="cd17933">
    <property type="entry name" value="DEXSc_RecD-like"/>
    <property type="match status" value="1"/>
</dbReference>
<accession>A0A0M2R8B1</accession>
<keyword evidence="5" id="KW-1185">Reference proteome</keyword>
<dbReference type="PANTHER" id="PTHR43788">
    <property type="entry name" value="DNA2/NAM7 HELICASE FAMILY MEMBER"/>
    <property type="match status" value="1"/>
</dbReference>
<evidence type="ECO:0000313" key="5">
    <source>
        <dbReference type="Proteomes" id="UP000034491"/>
    </source>
</evidence>
<evidence type="ECO:0000313" key="4">
    <source>
        <dbReference type="EMBL" id="KKJ76240.1"/>
    </source>
</evidence>
<dbReference type="OrthoDB" id="1826980at2"/>
<dbReference type="Pfam" id="PF13538">
    <property type="entry name" value="UvrD_C_2"/>
    <property type="match status" value="1"/>
</dbReference>
<dbReference type="GO" id="GO:0006310">
    <property type="term" value="P:DNA recombination"/>
    <property type="evidence" value="ECO:0007669"/>
    <property type="project" value="TreeGrafter"/>
</dbReference>
<dbReference type="InterPro" id="IPR027785">
    <property type="entry name" value="UvrD-like_helicase_C"/>
</dbReference>
<dbReference type="AlphaFoldDB" id="A0A0M2R8B1"/>
<sequence>MTEVVVDKILNTSSNRIIFSGMEANGQRLIVRLSGGLYPVPGEVYKIDGKETFWRDTYGKPHRTINAKKADRIRTNGKLLGPWLRSLPGIGQERASRLLETFGDDILDVISDENRIEEIAKAISPGRLKLGYKLASLLIAKSIEMKSSENQAAQAGEFYKRLENLGVSDRGAARQLHRIISSDDPLDILRKHPYFPAAILPWDQADHIGQRLLLQARDLDPQNHVDRLIGACDAAWKETLSKGHTASTISEFKGRVQKLGINDPEKAINEAIHIERTILEDTFLRPPGARMLERSVAREIKRINAPYDRDVTFMETSLPSNSTVEQRDAVLNISKSYFAVLQGSAGTGKTTTMRALCNAFEAGGGKVQLAAIAGKAALRLSQSTGRIALTIARLLIGLRRREEFKNQGKAVPEDTPEITKNTMLVIDEASMVDLVTWNELLKFVPTGATIVMVGDTAQLPPVGLGRVYHDCVEADFNVSRLTKVLRQGDDNPIVKIASDVREGRVPELPKCDNGIGAGVFFVECSDKHIMKGLERTYDSLMNLGVSGDEILVLAALKRSCEAFCDLMQTKRRKIEKAEGTRLGPLASFVSVGDPVMCTRNRYEENMMNGLIGRVTQLEPLQVQFDGENEPRPISDEAVFDLQSAWAVTGHKAQGSEAPYVAVALDGKNLLTREWLYTAITRAGKRVILVGSKSALERAVENRVQRVTCFKQELEKSRL</sequence>
<evidence type="ECO:0000256" key="2">
    <source>
        <dbReference type="ARBA" id="ARBA00022840"/>
    </source>
</evidence>
<name>A0A0M2R8B1_9PROT</name>
<reference evidence="4 5" key="1">
    <citation type="submission" date="2015-03" db="EMBL/GenBank/DDBJ databases">
        <title>Genome sequence of Kiloniella sp. P1-1, isolated from the gut microflora of Pacific white shrimp, Penaeus vannamei.</title>
        <authorList>
            <person name="Shao Z."/>
            <person name="Wang L."/>
            <person name="Li X."/>
        </authorList>
    </citation>
    <scope>NUCLEOTIDE SEQUENCE [LARGE SCALE GENOMIC DNA]</scope>
    <source>
        <strain evidence="4 5">P1-1</strain>
    </source>
</reference>
<keyword evidence="2" id="KW-0067">ATP-binding</keyword>
<dbReference type="GO" id="GO:0005524">
    <property type="term" value="F:ATP binding"/>
    <property type="evidence" value="ECO:0007669"/>
    <property type="project" value="UniProtKB-KW"/>
</dbReference>
<protein>
    <recommendedName>
        <fullName evidence="3">UvrD-like helicase C-terminal domain-containing protein</fullName>
    </recommendedName>
</protein>
<dbReference type="CDD" id="cd18809">
    <property type="entry name" value="SF1_C_RecD"/>
    <property type="match status" value="1"/>
</dbReference>
<dbReference type="STRING" id="1549748.WH95_13510"/>
<comment type="caution">
    <text evidence="4">The sequence shown here is derived from an EMBL/GenBank/DDBJ whole genome shotgun (WGS) entry which is preliminary data.</text>
</comment>
<dbReference type="Gene3D" id="2.30.30.940">
    <property type="match status" value="1"/>
</dbReference>
<dbReference type="Gene3D" id="3.40.50.300">
    <property type="entry name" value="P-loop containing nucleotide triphosphate hydrolases"/>
    <property type="match status" value="2"/>
</dbReference>
<dbReference type="Proteomes" id="UP000034491">
    <property type="component" value="Unassembled WGS sequence"/>
</dbReference>
<dbReference type="SUPFAM" id="SSF52540">
    <property type="entry name" value="P-loop containing nucleoside triphosphate hydrolases"/>
    <property type="match status" value="1"/>
</dbReference>
<evidence type="ECO:0000256" key="1">
    <source>
        <dbReference type="ARBA" id="ARBA00022741"/>
    </source>
</evidence>
<proteinExistence type="predicted"/>
<dbReference type="InterPro" id="IPR050534">
    <property type="entry name" value="Coronavir_polyprotein_1ab"/>
</dbReference>
<dbReference type="GO" id="GO:0009338">
    <property type="term" value="C:exodeoxyribonuclease V complex"/>
    <property type="evidence" value="ECO:0007669"/>
    <property type="project" value="TreeGrafter"/>
</dbReference>
<dbReference type="PANTHER" id="PTHR43788:SF6">
    <property type="entry name" value="DNA HELICASE B"/>
    <property type="match status" value="1"/>
</dbReference>
<organism evidence="4 5">
    <name type="scientific">Kiloniella litopenaei</name>
    <dbReference type="NCBI Taxonomy" id="1549748"/>
    <lineage>
        <taxon>Bacteria</taxon>
        <taxon>Pseudomonadati</taxon>
        <taxon>Pseudomonadota</taxon>
        <taxon>Alphaproteobacteria</taxon>
        <taxon>Rhodospirillales</taxon>
        <taxon>Kiloniellaceae</taxon>
        <taxon>Kiloniella</taxon>
    </lineage>
</organism>